<organism evidence="1 2">
    <name type="scientific">Legionella pneumophila subsp. pneumophila</name>
    <dbReference type="NCBI Taxonomy" id="91891"/>
    <lineage>
        <taxon>Bacteria</taxon>
        <taxon>Pseudomonadati</taxon>
        <taxon>Pseudomonadota</taxon>
        <taxon>Gammaproteobacteria</taxon>
        <taxon>Legionellales</taxon>
        <taxon>Legionellaceae</taxon>
        <taxon>Legionella</taxon>
    </lineage>
</organism>
<dbReference type="EMBL" id="FQ958210">
    <property type="protein sequence ID" value="CCD05136.1"/>
    <property type="molecule type" value="Genomic_DNA"/>
</dbReference>
<gene>
    <name evidence="1" type="ORF">LPO_1071</name>
</gene>
<reference evidence="1 2" key="1">
    <citation type="submission" date="2011-07" db="EMBL/GenBank/DDBJ databases">
        <authorList>
            <person name="Genoscope - CEA"/>
        </authorList>
    </citation>
    <scope>NUCLEOTIDE SEQUENCE [LARGE SCALE GENOMIC DNA]</scope>
    <source>
        <strain evidence="2">lorraine</strain>
    </source>
</reference>
<name>A0AAV2UUS4_LEGPN</name>
<dbReference type="AlphaFoldDB" id="A0AAV2UUS4"/>
<protein>
    <submittedName>
        <fullName evidence="1">Uncharacterized protein</fullName>
    </submittedName>
</protein>
<dbReference type="Proteomes" id="UP000010102">
    <property type="component" value="Chromosome"/>
</dbReference>
<evidence type="ECO:0000313" key="1">
    <source>
        <dbReference type="EMBL" id="CCD05136.1"/>
    </source>
</evidence>
<accession>A0AAV2UUS4</accession>
<sequence>MCTHLPIRKKVLKNKLPCVLFSVGRAVHSLLKPGKNRKARRRGQINRYKANDLAGTAIVFLVGFSP</sequence>
<proteinExistence type="predicted"/>
<dbReference type="KEGG" id="lpo:LPO_1071"/>
<evidence type="ECO:0000313" key="2">
    <source>
        <dbReference type="Proteomes" id="UP000010102"/>
    </source>
</evidence>